<evidence type="ECO:0000313" key="2">
    <source>
        <dbReference type="Proteomes" id="UP000324222"/>
    </source>
</evidence>
<dbReference type="AlphaFoldDB" id="A0A5B7CLC7"/>
<accession>A0A5B7CLC7</accession>
<protein>
    <submittedName>
        <fullName evidence="1">Uncharacterized protein</fullName>
    </submittedName>
</protein>
<organism evidence="1 2">
    <name type="scientific">Portunus trituberculatus</name>
    <name type="common">Swimming crab</name>
    <name type="synonym">Neptunus trituberculatus</name>
    <dbReference type="NCBI Taxonomy" id="210409"/>
    <lineage>
        <taxon>Eukaryota</taxon>
        <taxon>Metazoa</taxon>
        <taxon>Ecdysozoa</taxon>
        <taxon>Arthropoda</taxon>
        <taxon>Crustacea</taxon>
        <taxon>Multicrustacea</taxon>
        <taxon>Malacostraca</taxon>
        <taxon>Eumalacostraca</taxon>
        <taxon>Eucarida</taxon>
        <taxon>Decapoda</taxon>
        <taxon>Pleocyemata</taxon>
        <taxon>Brachyura</taxon>
        <taxon>Eubrachyura</taxon>
        <taxon>Portunoidea</taxon>
        <taxon>Portunidae</taxon>
        <taxon>Portuninae</taxon>
        <taxon>Portunus</taxon>
    </lineage>
</organism>
<comment type="caution">
    <text evidence="1">The sequence shown here is derived from an EMBL/GenBank/DDBJ whole genome shotgun (WGS) entry which is preliminary data.</text>
</comment>
<reference evidence="1 2" key="1">
    <citation type="submission" date="2019-05" db="EMBL/GenBank/DDBJ databases">
        <title>Another draft genome of Portunus trituberculatus and its Hox gene families provides insights of decapod evolution.</title>
        <authorList>
            <person name="Jeong J.-H."/>
            <person name="Song I."/>
            <person name="Kim S."/>
            <person name="Choi T."/>
            <person name="Kim D."/>
            <person name="Ryu S."/>
            <person name="Kim W."/>
        </authorList>
    </citation>
    <scope>NUCLEOTIDE SEQUENCE [LARGE SCALE GENOMIC DNA]</scope>
    <source>
        <tissue evidence="1">Muscle</tissue>
    </source>
</reference>
<gene>
    <name evidence="1" type="ORF">E2C01_000979</name>
</gene>
<evidence type="ECO:0000313" key="1">
    <source>
        <dbReference type="EMBL" id="MPC08393.1"/>
    </source>
</evidence>
<sequence>MCFSCQGKFWHEGSGEGRPGKAAAAAASVLLPEYSRSDVVQKMAVTHSTYEEGKPSSTTTITTTITIITSGRTSSLFMTRRFGGPRTWAVMDVCLAR</sequence>
<dbReference type="Proteomes" id="UP000324222">
    <property type="component" value="Unassembled WGS sequence"/>
</dbReference>
<proteinExistence type="predicted"/>
<name>A0A5B7CLC7_PORTR</name>
<dbReference type="EMBL" id="VSRR010000028">
    <property type="protein sequence ID" value="MPC08393.1"/>
    <property type="molecule type" value="Genomic_DNA"/>
</dbReference>
<keyword evidence="2" id="KW-1185">Reference proteome</keyword>